<sequence length="242" mass="28512">MTSDREIAVFMANIYYEIDQTEEFINCIKEVIRINPILSKKERNLFSNGYRKALKPLFIAIRIIDFEIKNNDNINPLYLKYLKNYKSQLLNKLENLVKESVGLIDFNILPLISDNESIIFYEKMKASMYCYLVYSIPKEESTEYICKCKQSFEKSFDIAKINLSPKNDLYLHLIHKYTIFLYEKLEHKNEAIDLGSKAVKECFAAMNEEDEEIGCIQNDLTVLMIDDNVKIWKKEMTNSNEE</sequence>
<dbReference type="PIRSF" id="PIRSF000868">
    <property type="entry name" value="14-3-3"/>
    <property type="match status" value="1"/>
</dbReference>
<dbReference type="InterPro" id="IPR000308">
    <property type="entry name" value="14-3-3"/>
</dbReference>
<evidence type="ECO:0000256" key="1">
    <source>
        <dbReference type="ARBA" id="ARBA00006141"/>
    </source>
</evidence>
<dbReference type="Gene3D" id="1.20.190.20">
    <property type="entry name" value="14-3-3 domain"/>
    <property type="match status" value="1"/>
</dbReference>
<dbReference type="CDD" id="cd08774">
    <property type="entry name" value="14-3-3"/>
    <property type="match status" value="1"/>
</dbReference>
<dbReference type="InterPro" id="IPR023410">
    <property type="entry name" value="14-3-3_domain"/>
</dbReference>
<evidence type="ECO:0000313" key="4">
    <source>
        <dbReference type="Proteomes" id="UP001470230"/>
    </source>
</evidence>
<comment type="similarity">
    <text evidence="1">Belongs to the 14-3-3 family.</text>
</comment>
<dbReference type="EMBL" id="JAPFFF010000016">
    <property type="protein sequence ID" value="KAK8865158.1"/>
    <property type="molecule type" value="Genomic_DNA"/>
</dbReference>
<dbReference type="InterPro" id="IPR036815">
    <property type="entry name" value="14-3-3_dom_sf"/>
</dbReference>
<protein>
    <recommendedName>
        <fullName evidence="2">14-3-3 domain-containing protein</fullName>
    </recommendedName>
</protein>
<dbReference type="PANTHER" id="PTHR18860">
    <property type="entry name" value="14-3-3 PROTEIN"/>
    <property type="match status" value="1"/>
</dbReference>
<accession>A0ABR2ILK6</accession>
<evidence type="ECO:0000259" key="2">
    <source>
        <dbReference type="SMART" id="SM00101"/>
    </source>
</evidence>
<dbReference type="Pfam" id="PF00244">
    <property type="entry name" value="14-3-3"/>
    <property type="match status" value="1"/>
</dbReference>
<reference evidence="3 4" key="1">
    <citation type="submission" date="2024-04" db="EMBL/GenBank/DDBJ databases">
        <title>Tritrichomonas musculus Genome.</title>
        <authorList>
            <person name="Alves-Ferreira E."/>
            <person name="Grigg M."/>
            <person name="Lorenzi H."/>
            <person name="Galac M."/>
        </authorList>
    </citation>
    <scope>NUCLEOTIDE SEQUENCE [LARGE SCALE GENOMIC DNA]</scope>
    <source>
        <strain evidence="3 4">EAF2021</strain>
    </source>
</reference>
<feature type="domain" description="14-3-3" evidence="2">
    <location>
        <begin position="5"/>
        <end position="242"/>
    </location>
</feature>
<keyword evidence="4" id="KW-1185">Reference proteome</keyword>
<proteinExistence type="inferred from homology"/>
<comment type="caution">
    <text evidence="3">The sequence shown here is derived from an EMBL/GenBank/DDBJ whole genome shotgun (WGS) entry which is preliminary data.</text>
</comment>
<dbReference type="SMART" id="SM00101">
    <property type="entry name" value="14_3_3"/>
    <property type="match status" value="1"/>
</dbReference>
<name>A0ABR2ILK6_9EUKA</name>
<gene>
    <name evidence="3" type="ORF">M9Y10_010692</name>
</gene>
<organism evidence="3 4">
    <name type="scientific">Tritrichomonas musculus</name>
    <dbReference type="NCBI Taxonomy" id="1915356"/>
    <lineage>
        <taxon>Eukaryota</taxon>
        <taxon>Metamonada</taxon>
        <taxon>Parabasalia</taxon>
        <taxon>Tritrichomonadida</taxon>
        <taxon>Tritrichomonadidae</taxon>
        <taxon>Tritrichomonas</taxon>
    </lineage>
</organism>
<dbReference type="PRINTS" id="PR00305">
    <property type="entry name" value="1433ZETA"/>
</dbReference>
<dbReference type="SUPFAM" id="SSF48445">
    <property type="entry name" value="14-3-3 protein"/>
    <property type="match status" value="1"/>
</dbReference>
<evidence type="ECO:0000313" key="3">
    <source>
        <dbReference type="EMBL" id="KAK8865158.1"/>
    </source>
</evidence>
<dbReference type="Proteomes" id="UP001470230">
    <property type="component" value="Unassembled WGS sequence"/>
</dbReference>